<evidence type="ECO:0000313" key="1">
    <source>
        <dbReference type="Proteomes" id="UP000887565"/>
    </source>
</evidence>
<sequence>MIEVNKKRRKIIDGRKEILIAKKFGEEKTNETNIRLALNRNFFDATFSKLIVSKPTGRRFDFGFLTTFSTQARGFS</sequence>
<accession>A0A915I8L5</accession>
<protein>
    <submittedName>
        <fullName evidence="2">Uncharacterized protein</fullName>
    </submittedName>
</protein>
<organism evidence="1 2">
    <name type="scientific">Romanomermis culicivorax</name>
    <name type="common">Nematode worm</name>
    <dbReference type="NCBI Taxonomy" id="13658"/>
    <lineage>
        <taxon>Eukaryota</taxon>
        <taxon>Metazoa</taxon>
        <taxon>Ecdysozoa</taxon>
        <taxon>Nematoda</taxon>
        <taxon>Enoplea</taxon>
        <taxon>Dorylaimia</taxon>
        <taxon>Mermithida</taxon>
        <taxon>Mermithoidea</taxon>
        <taxon>Mermithidae</taxon>
        <taxon>Romanomermis</taxon>
    </lineage>
</organism>
<dbReference type="Proteomes" id="UP000887565">
    <property type="component" value="Unplaced"/>
</dbReference>
<dbReference type="AlphaFoldDB" id="A0A915I8L5"/>
<dbReference type="WBParaSite" id="nRc.2.0.1.t10207-RA">
    <property type="protein sequence ID" value="nRc.2.0.1.t10207-RA"/>
    <property type="gene ID" value="nRc.2.0.1.g10207"/>
</dbReference>
<reference evidence="2" key="1">
    <citation type="submission" date="2022-11" db="UniProtKB">
        <authorList>
            <consortium name="WormBaseParasite"/>
        </authorList>
    </citation>
    <scope>IDENTIFICATION</scope>
</reference>
<keyword evidence="1" id="KW-1185">Reference proteome</keyword>
<name>A0A915I8L5_ROMCU</name>
<proteinExistence type="predicted"/>
<evidence type="ECO:0000313" key="2">
    <source>
        <dbReference type="WBParaSite" id="nRc.2.0.1.t10207-RA"/>
    </source>
</evidence>